<evidence type="ECO:0000313" key="6">
    <source>
        <dbReference type="Proteomes" id="UP000765845"/>
    </source>
</evidence>
<keyword evidence="3" id="KW-0804">Transcription</keyword>
<comment type="caution">
    <text evidence="5">The sequence shown here is derived from an EMBL/GenBank/DDBJ whole genome shotgun (WGS) entry which is preliminary data.</text>
</comment>
<name>A0ABX1GA07_9GAMM</name>
<evidence type="ECO:0000259" key="4">
    <source>
        <dbReference type="PROSITE" id="PS01124"/>
    </source>
</evidence>
<organism evidence="5 6">
    <name type="scientific">Spongiibacter thalassae</name>
    <dbReference type="NCBI Taxonomy" id="2721624"/>
    <lineage>
        <taxon>Bacteria</taxon>
        <taxon>Pseudomonadati</taxon>
        <taxon>Pseudomonadota</taxon>
        <taxon>Gammaproteobacteria</taxon>
        <taxon>Cellvibrionales</taxon>
        <taxon>Spongiibacteraceae</taxon>
        <taxon>Spongiibacter</taxon>
    </lineage>
</organism>
<dbReference type="Proteomes" id="UP000765845">
    <property type="component" value="Unassembled WGS sequence"/>
</dbReference>
<evidence type="ECO:0000256" key="3">
    <source>
        <dbReference type="ARBA" id="ARBA00023163"/>
    </source>
</evidence>
<dbReference type="Pfam" id="PF12833">
    <property type="entry name" value="HTH_18"/>
    <property type="match status" value="1"/>
</dbReference>
<dbReference type="PANTHER" id="PTHR43280">
    <property type="entry name" value="ARAC-FAMILY TRANSCRIPTIONAL REGULATOR"/>
    <property type="match status" value="1"/>
</dbReference>
<dbReference type="Gene3D" id="1.10.10.60">
    <property type="entry name" value="Homeodomain-like"/>
    <property type="match status" value="2"/>
</dbReference>
<dbReference type="PROSITE" id="PS00041">
    <property type="entry name" value="HTH_ARAC_FAMILY_1"/>
    <property type="match status" value="1"/>
</dbReference>
<proteinExistence type="predicted"/>
<accession>A0ABX1GA07</accession>
<keyword evidence="2" id="KW-0238">DNA-binding</keyword>
<dbReference type="Gene3D" id="3.40.50.880">
    <property type="match status" value="1"/>
</dbReference>
<dbReference type="RefSeq" id="WP_168448541.1">
    <property type="nucleotide sequence ID" value="NZ_JAAWWK010000001.1"/>
</dbReference>
<feature type="domain" description="HTH araC/xylS-type" evidence="4">
    <location>
        <begin position="219"/>
        <end position="317"/>
    </location>
</feature>
<dbReference type="SMART" id="SM00342">
    <property type="entry name" value="HTH_ARAC"/>
    <property type="match status" value="1"/>
</dbReference>
<dbReference type="InterPro" id="IPR009057">
    <property type="entry name" value="Homeodomain-like_sf"/>
</dbReference>
<dbReference type="SUPFAM" id="SSF52317">
    <property type="entry name" value="Class I glutamine amidotransferase-like"/>
    <property type="match status" value="1"/>
</dbReference>
<dbReference type="EMBL" id="JAAWWK010000001">
    <property type="protein sequence ID" value="NKI15994.1"/>
    <property type="molecule type" value="Genomic_DNA"/>
</dbReference>
<evidence type="ECO:0000256" key="1">
    <source>
        <dbReference type="ARBA" id="ARBA00023015"/>
    </source>
</evidence>
<dbReference type="InterPro" id="IPR018062">
    <property type="entry name" value="HTH_AraC-typ_CS"/>
</dbReference>
<reference evidence="5 6" key="1">
    <citation type="submission" date="2020-04" db="EMBL/GenBank/DDBJ databases">
        <authorList>
            <person name="Yoon J."/>
        </authorList>
    </citation>
    <scope>NUCLEOTIDE SEQUENCE [LARGE SCALE GENOMIC DNA]</scope>
    <source>
        <strain evidence="5 6">KMU-166</strain>
    </source>
</reference>
<evidence type="ECO:0000256" key="2">
    <source>
        <dbReference type="ARBA" id="ARBA00023125"/>
    </source>
</evidence>
<gene>
    <name evidence="5" type="ORF">HCU74_01050</name>
</gene>
<sequence>MANFALLGMDGVYLSSLGAFADAFVMARHRVHSVFQRNAPIEMDSQVQVVAPAGRTIHTACGRSVAADAQIEGERHYDIVHIPSFIIHNTDRLWEILKNSTRVYEWLHHHYERGAIISASGTGVFLVAESGLLNGGKAAILRQLTSEFRSHYPDITCCPLEMVVEHRGILTACGLGADNALMVRILEQTISPEVSRWYGEVTGHYQTPEHSVSEDALTARAQLWMEFRFTQGITIAELAEAMSVSQQTLLRHFRKFLGMTPRDYLKKLRVDAACTILTRTDRSVDQVAALVGYSDVQSFRKAFREQTGSTAMAYRKQEKYAATANVAKPASL</sequence>
<dbReference type="InterPro" id="IPR002818">
    <property type="entry name" value="DJ-1/PfpI"/>
</dbReference>
<dbReference type="PANTHER" id="PTHR43280:SF2">
    <property type="entry name" value="HTH-TYPE TRANSCRIPTIONAL REGULATOR EXSA"/>
    <property type="match status" value="1"/>
</dbReference>
<dbReference type="InterPro" id="IPR018060">
    <property type="entry name" value="HTH_AraC"/>
</dbReference>
<dbReference type="SUPFAM" id="SSF46689">
    <property type="entry name" value="Homeodomain-like"/>
    <property type="match status" value="2"/>
</dbReference>
<dbReference type="InterPro" id="IPR029062">
    <property type="entry name" value="Class_I_gatase-like"/>
</dbReference>
<dbReference type="Pfam" id="PF01965">
    <property type="entry name" value="DJ-1_PfpI"/>
    <property type="match status" value="1"/>
</dbReference>
<evidence type="ECO:0000313" key="5">
    <source>
        <dbReference type="EMBL" id="NKI15994.1"/>
    </source>
</evidence>
<keyword evidence="6" id="KW-1185">Reference proteome</keyword>
<dbReference type="PROSITE" id="PS01124">
    <property type="entry name" value="HTH_ARAC_FAMILY_2"/>
    <property type="match status" value="1"/>
</dbReference>
<protein>
    <submittedName>
        <fullName evidence="5">Helix-turn-helix domain-containing protein</fullName>
    </submittedName>
</protein>
<keyword evidence="1" id="KW-0805">Transcription regulation</keyword>